<dbReference type="InterPro" id="IPR008271">
    <property type="entry name" value="Ser/Thr_kinase_AS"/>
</dbReference>
<accession>A0AAV7KDU5</accession>
<dbReference type="EMBL" id="JAKMXF010000066">
    <property type="protein sequence ID" value="KAI6659279.1"/>
    <property type="molecule type" value="Genomic_DNA"/>
</dbReference>
<evidence type="ECO:0000256" key="9">
    <source>
        <dbReference type="SAM" id="MobiDB-lite"/>
    </source>
</evidence>
<dbReference type="Pfam" id="PF00069">
    <property type="entry name" value="Pkinase"/>
    <property type="match status" value="1"/>
</dbReference>
<dbReference type="PROSITE" id="PS50011">
    <property type="entry name" value="PROTEIN_KINASE_DOM"/>
    <property type="match status" value="1"/>
</dbReference>
<sequence length="545" mass="61467">MGNCCSTASDTTGLIPNEQFDRDIIIYDKEYDPKKPKKRHFKFSGVSITSKKRSEAKEKRNPATGEKNPSIDATPSPQHSEIETVAFSNPSFKPSTPAQEDSQLISTDNNVNEVIEENKASNDIKEVSEENNNDEFTACTDSDVQIPEETDQHVTMRKHFPRDDVIQSNRPNSLPVALPTLREDTADVVTSTISPAMSPGIRKSSVPPKGKPRKGYDKLPKLEFKKFLLKETPSYENEFSPIVSDVLKIKGATYDFALGDLKDVNGSNCLGSGGFGVVSKMKHIPSGCVMAVKRVQIRVDVSLNRELAAMDEGRKKGSPFIVEYYGSIKHDGEVWIAMELMKGSMDKIKIKVYDEKKKYIPEDIIKHVSYSICAALHFLKKELELIHRDVKPSNMLVGEDGSVKICDFGISGPLIESKAKSKEKGCRPYMAPERLDPNIRNYTVQVDVWSFGISVMELMTGVFPYESTFSSYFEQYNEIVLGEPPQMQPNGRYSEGLLSFINPCLSKDWKKRPTFDTLLTHNFLYDYDLDTSKRITREWLEEMNL</sequence>
<name>A0AAV7KDU5_9METZ</name>
<evidence type="ECO:0000256" key="1">
    <source>
        <dbReference type="ARBA" id="ARBA00022527"/>
    </source>
</evidence>
<evidence type="ECO:0000256" key="4">
    <source>
        <dbReference type="ARBA" id="ARBA00022777"/>
    </source>
</evidence>
<dbReference type="SUPFAM" id="SSF56112">
    <property type="entry name" value="Protein kinase-like (PK-like)"/>
    <property type="match status" value="1"/>
</dbReference>
<evidence type="ECO:0000256" key="5">
    <source>
        <dbReference type="ARBA" id="ARBA00022840"/>
    </source>
</evidence>
<evidence type="ECO:0000313" key="12">
    <source>
        <dbReference type="Proteomes" id="UP001165289"/>
    </source>
</evidence>
<dbReference type="PROSITE" id="PS00107">
    <property type="entry name" value="PROTEIN_KINASE_ATP"/>
    <property type="match status" value="1"/>
</dbReference>
<evidence type="ECO:0000256" key="8">
    <source>
        <dbReference type="PROSITE-ProRule" id="PRU10141"/>
    </source>
</evidence>
<dbReference type="InterPro" id="IPR017441">
    <property type="entry name" value="Protein_kinase_ATP_BS"/>
</dbReference>
<protein>
    <recommendedName>
        <fullName evidence="7">mitogen-activated protein kinase kinase</fullName>
        <ecNumber evidence="7">2.7.12.2</ecNumber>
    </recommendedName>
</protein>
<feature type="binding site" evidence="8">
    <location>
        <position position="293"/>
    </location>
    <ligand>
        <name>ATP</name>
        <dbReference type="ChEBI" id="CHEBI:30616"/>
    </ligand>
</feature>
<comment type="caution">
    <text evidence="11">The sequence shown here is derived from an EMBL/GenBank/DDBJ whole genome shotgun (WGS) entry which is preliminary data.</text>
</comment>
<dbReference type="FunFam" id="3.30.200.20:FF:000040">
    <property type="entry name" value="Dual specificity mitogen-activated protein kinase kinase"/>
    <property type="match status" value="1"/>
</dbReference>
<evidence type="ECO:0000256" key="6">
    <source>
        <dbReference type="ARBA" id="ARBA00038035"/>
    </source>
</evidence>
<dbReference type="PROSITE" id="PS00108">
    <property type="entry name" value="PROTEIN_KINASE_ST"/>
    <property type="match status" value="1"/>
</dbReference>
<dbReference type="Gene3D" id="3.30.200.20">
    <property type="entry name" value="Phosphorylase Kinase, domain 1"/>
    <property type="match status" value="1"/>
</dbReference>
<keyword evidence="3 8" id="KW-0547">Nucleotide-binding</keyword>
<dbReference type="GO" id="GO:0004674">
    <property type="term" value="F:protein serine/threonine kinase activity"/>
    <property type="evidence" value="ECO:0007669"/>
    <property type="project" value="UniProtKB-KW"/>
</dbReference>
<evidence type="ECO:0000313" key="11">
    <source>
        <dbReference type="EMBL" id="KAI6659279.1"/>
    </source>
</evidence>
<evidence type="ECO:0000256" key="7">
    <source>
        <dbReference type="ARBA" id="ARBA00038999"/>
    </source>
</evidence>
<feature type="domain" description="Protein kinase" evidence="10">
    <location>
        <begin position="264"/>
        <end position="524"/>
    </location>
</feature>
<proteinExistence type="inferred from homology"/>
<dbReference type="GO" id="GO:0005524">
    <property type="term" value="F:ATP binding"/>
    <property type="evidence" value="ECO:0007669"/>
    <property type="project" value="UniProtKB-UniRule"/>
</dbReference>
<dbReference type="Gene3D" id="1.10.510.10">
    <property type="entry name" value="Transferase(Phosphotransferase) domain 1"/>
    <property type="match status" value="1"/>
</dbReference>
<keyword evidence="4 11" id="KW-0418">Kinase</keyword>
<feature type="compositionally biased region" description="Polar residues" evidence="9">
    <location>
        <begin position="86"/>
        <end position="107"/>
    </location>
</feature>
<dbReference type="EC" id="2.7.12.2" evidence="7"/>
<dbReference type="PANTHER" id="PTHR48013">
    <property type="entry name" value="DUAL SPECIFICITY MITOGEN-ACTIVATED PROTEIN KINASE KINASE 5-RELATED"/>
    <property type="match status" value="1"/>
</dbReference>
<gene>
    <name evidence="11" type="ORF">LOD99_14950</name>
</gene>
<organism evidence="11 12">
    <name type="scientific">Oopsacas minuta</name>
    <dbReference type="NCBI Taxonomy" id="111878"/>
    <lineage>
        <taxon>Eukaryota</taxon>
        <taxon>Metazoa</taxon>
        <taxon>Porifera</taxon>
        <taxon>Hexactinellida</taxon>
        <taxon>Hexasterophora</taxon>
        <taxon>Lyssacinosida</taxon>
        <taxon>Leucopsacidae</taxon>
        <taxon>Oopsacas</taxon>
    </lineage>
</organism>
<keyword evidence="1" id="KW-0723">Serine/threonine-protein kinase</keyword>
<keyword evidence="12" id="KW-1185">Reference proteome</keyword>
<dbReference type="Proteomes" id="UP001165289">
    <property type="component" value="Unassembled WGS sequence"/>
</dbReference>
<feature type="region of interest" description="Disordered" evidence="9">
    <location>
        <begin position="195"/>
        <end position="215"/>
    </location>
</feature>
<dbReference type="PANTHER" id="PTHR48013:SF11">
    <property type="entry name" value="LICORNE"/>
    <property type="match status" value="1"/>
</dbReference>
<dbReference type="GO" id="GO:0004708">
    <property type="term" value="F:MAP kinase kinase activity"/>
    <property type="evidence" value="ECO:0007669"/>
    <property type="project" value="UniProtKB-EC"/>
</dbReference>
<feature type="region of interest" description="Disordered" evidence="9">
    <location>
        <begin position="29"/>
        <end position="107"/>
    </location>
</feature>
<keyword evidence="2" id="KW-0808">Transferase</keyword>
<feature type="compositionally biased region" description="Basic and acidic residues" evidence="9">
    <location>
        <begin position="52"/>
        <end position="61"/>
    </location>
</feature>
<comment type="similarity">
    <text evidence="6">Belongs to the protein kinase superfamily. STE Ser/Thr protein kinase family. MAP kinase kinase subfamily.</text>
</comment>
<reference evidence="11 12" key="1">
    <citation type="journal article" date="2023" name="BMC Biol.">
        <title>The compact genome of the sponge Oopsacas minuta (Hexactinellida) is lacking key metazoan core genes.</title>
        <authorList>
            <person name="Santini S."/>
            <person name="Schenkelaars Q."/>
            <person name="Jourda C."/>
            <person name="Duchesne M."/>
            <person name="Belahbib H."/>
            <person name="Rocher C."/>
            <person name="Selva M."/>
            <person name="Riesgo A."/>
            <person name="Vervoort M."/>
            <person name="Leys S.P."/>
            <person name="Kodjabachian L."/>
            <person name="Le Bivic A."/>
            <person name="Borchiellini C."/>
            <person name="Claverie J.M."/>
            <person name="Renard E."/>
        </authorList>
    </citation>
    <scope>NUCLEOTIDE SEQUENCE [LARGE SCALE GENOMIC DNA]</scope>
    <source>
        <strain evidence="11">SPO-2</strain>
    </source>
</reference>
<dbReference type="AlphaFoldDB" id="A0AAV7KDU5"/>
<dbReference type="InterPro" id="IPR011009">
    <property type="entry name" value="Kinase-like_dom_sf"/>
</dbReference>
<evidence type="ECO:0000256" key="2">
    <source>
        <dbReference type="ARBA" id="ARBA00022679"/>
    </source>
</evidence>
<keyword evidence="5 8" id="KW-0067">ATP-binding</keyword>
<dbReference type="InterPro" id="IPR000719">
    <property type="entry name" value="Prot_kinase_dom"/>
</dbReference>
<dbReference type="SMART" id="SM00220">
    <property type="entry name" value="S_TKc"/>
    <property type="match status" value="1"/>
</dbReference>
<evidence type="ECO:0000256" key="3">
    <source>
        <dbReference type="ARBA" id="ARBA00022741"/>
    </source>
</evidence>
<evidence type="ECO:0000259" key="10">
    <source>
        <dbReference type="PROSITE" id="PS50011"/>
    </source>
</evidence>